<gene>
    <name evidence="3" type="ORF">H2021_03680</name>
</gene>
<feature type="transmembrane region" description="Helical" evidence="1">
    <location>
        <begin position="6"/>
        <end position="23"/>
    </location>
</feature>
<dbReference type="Proteomes" id="UP000585327">
    <property type="component" value="Unassembled WGS sequence"/>
</dbReference>
<evidence type="ECO:0000256" key="1">
    <source>
        <dbReference type="SAM" id="Phobius"/>
    </source>
</evidence>
<dbReference type="Pfam" id="PF05036">
    <property type="entry name" value="SPOR"/>
    <property type="match status" value="1"/>
</dbReference>
<evidence type="ECO:0000313" key="4">
    <source>
        <dbReference type="Proteomes" id="UP000585327"/>
    </source>
</evidence>
<dbReference type="InterPro" id="IPR036680">
    <property type="entry name" value="SPOR-like_sf"/>
</dbReference>
<dbReference type="EMBL" id="JACETM010000041">
    <property type="protein sequence ID" value="MBA4724301.1"/>
    <property type="molecule type" value="Genomic_DNA"/>
</dbReference>
<reference evidence="3 4" key="1">
    <citation type="submission" date="2020-06" db="EMBL/GenBank/DDBJ databases">
        <title>Dysbiosis in marine aquaculture revealed through microbiome analysis: reverse ecology for environmental sustainability.</title>
        <authorList>
            <person name="Haro-Moreno J.M."/>
            <person name="Coutinho F.H."/>
            <person name="Zaragoza-Solas A."/>
            <person name="Picazo A."/>
            <person name="Almagro-Moreno S."/>
            <person name="Lopez-Perez M."/>
        </authorList>
    </citation>
    <scope>NUCLEOTIDE SEQUENCE [LARGE SCALE GENOMIC DNA]</scope>
    <source>
        <strain evidence="3">MCMED-G42</strain>
    </source>
</reference>
<protein>
    <submittedName>
        <fullName evidence="3">SPOR domain-containing protein</fullName>
    </submittedName>
</protein>
<sequence length="170" mass="19176">MNLERSIGFIFLISTILALGFLIDPQEQYKNNQITNIVNQVVEPEDIPIQITQVEEVEAGIDQVPEIEIEEKPEPISADITTDAEFLKESDFDLFVIRVHVLSSLNNAEALSEKIKKGGYPSFVEVFGKNKNLYAIYVGPFLSKEEISSNIEDIKEVSQSSQGEVTRWKL</sequence>
<feature type="domain" description="SPOR" evidence="2">
    <location>
        <begin position="89"/>
        <end position="168"/>
    </location>
</feature>
<accession>A0A838YSK7</accession>
<keyword evidence="1" id="KW-1133">Transmembrane helix</keyword>
<keyword evidence="1" id="KW-0472">Membrane</keyword>
<dbReference type="PROSITE" id="PS51724">
    <property type="entry name" value="SPOR"/>
    <property type="match status" value="1"/>
</dbReference>
<keyword evidence="1" id="KW-0812">Transmembrane</keyword>
<evidence type="ECO:0000259" key="2">
    <source>
        <dbReference type="PROSITE" id="PS51724"/>
    </source>
</evidence>
<comment type="caution">
    <text evidence="3">The sequence shown here is derived from an EMBL/GenBank/DDBJ whole genome shotgun (WGS) entry which is preliminary data.</text>
</comment>
<dbReference type="SUPFAM" id="SSF110997">
    <property type="entry name" value="Sporulation related repeat"/>
    <property type="match status" value="1"/>
</dbReference>
<dbReference type="GO" id="GO:0042834">
    <property type="term" value="F:peptidoglycan binding"/>
    <property type="evidence" value="ECO:0007669"/>
    <property type="project" value="InterPro"/>
</dbReference>
<dbReference type="AlphaFoldDB" id="A0A838YSK7"/>
<evidence type="ECO:0000313" key="3">
    <source>
        <dbReference type="EMBL" id="MBA4724301.1"/>
    </source>
</evidence>
<dbReference type="Gene3D" id="3.30.70.1070">
    <property type="entry name" value="Sporulation related repeat"/>
    <property type="match status" value="1"/>
</dbReference>
<name>A0A838YSK7_9GAMM</name>
<proteinExistence type="predicted"/>
<dbReference type="InterPro" id="IPR007730">
    <property type="entry name" value="SPOR-like_dom"/>
</dbReference>
<organism evidence="3 4">
    <name type="scientific">SAR86 cluster bacterium</name>
    <dbReference type="NCBI Taxonomy" id="2030880"/>
    <lineage>
        <taxon>Bacteria</taxon>
        <taxon>Pseudomonadati</taxon>
        <taxon>Pseudomonadota</taxon>
        <taxon>Gammaproteobacteria</taxon>
        <taxon>SAR86 cluster</taxon>
    </lineage>
</organism>